<dbReference type="RefSeq" id="WP_110608394.1">
    <property type="nucleotide sequence ID" value="NZ_PDOD01000001.1"/>
</dbReference>
<feature type="transmembrane region" description="Helical" evidence="1">
    <location>
        <begin position="15"/>
        <end position="34"/>
    </location>
</feature>
<protein>
    <submittedName>
        <fullName evidence="2">Uncharacterized protein</fullName>
    </submittedName>
</protein>
<organism evidence="2 3">
    <name type="scientific">Salipaludibacillus keqinensis</name>
    <dbReference type="NCBI Taxonomy" id="2045207"/>
    <lineage>
        <taxon>Bacteria</taxon>
        <taxon>Bacillati</taxon>
        <taxon>Bacillota</taxon>
        <taxon>Bacilli</taxon>
        <taxon>Bacillales</taxon>
        <taxon>Bacillaceae</taxon>
    </lineage>
</organism>
<keyword evidence="1" id="KW-0812">Transmembrane</keyword>
<keyword evidence="1" id="KW-1133">Transmembrane helix</keyword>
<name>A0A323TJL9_9BACI</name>
<evidence type="ECO:0000256" key="1">
    <source>
        <dbReference type="SAM" id="Phobius"/>
    </source>
</evidence>
<sequence>MKKVSLMNPRKKKNLIIPIVIISMFIVFNIYVFLTSDSIVAQLLTVVSSIGFLIIFMMALFSMNVAKDE</sequence>
<keyword evidence="1" id="KW-0472">Membrane</keyword>
<keyword evidence="3" id="KW-1185">Reference proteome</keyword>
<comment type="caution">
    <text evidence="2">The sequence shown here is derived from an EMBL/GenBank/DDBJ whole genome shotgun (WGS) entry which is preliminary data.</text>
</comment>
<dbReference type="Proteomes" id="UP000248214">
    <property type="component" value="Unassembled WGS sequence"/>
</dbReference>
<accession>A0A323TJL9</accession>
<dbReference type="AlphaFoldDB" id="A0A323TJL9"/>
<evidence type="ECO:0000313" key="3">
    <source>
        <dbReference type="Proteomes" id="UP000248214"/>
    </source>
</evidence>
<reference evidence="2 3" key="1">
    <citation type="submission" date="2017-10" db="EMBL/GenBank/DDBJ databases">
        <title>Bacillus sp. nov., a halophilic bacterium isolated from a Keqin Lake.</title>
        <authorList>
            <person name="Wang H."/>
        </authorList>
    </citation>
    <scope>NUCLEOTIDE SEQUENCE [LARGE SCALE GENOMIC DNA]</scope>
    <source>
        <strain evidence="2 3">KQ-12</strain>
    </source>
</reference>
<dbReference type="EMBL" id="PDOD01000001">
    <property type="protein sequence ID" value="PYZ94760.1"/>
    <property type="molecule type" value="Genomic_DNA"/>
</dbReference>
<gene>
    <name evidence="2" type="ORF">CR194_04310</name>
</gene>
<evidence type="ECO:0000313" key="2">
    <source>
        <dbReference type="EMBL" id="PYZ94760.1"/>
    </source>
</evidence>
<proteinExistence type="predicted"/>
<feature type="transmembrane region" description="Helical" evidence="1">
    <location>
        <begin position="40"/>
        <end position="61"/>
    </location>
</feature>